<evidence type="ECO:0000313" key="7">
    <source>
        <dbReference type="EMBL" id="RID64432.1"/>
    </source>
</evidence>
<dbReference type="Pfam" id="PF06584">
    <property type="entry name" value="DIRP"/>
    <property type="match status" value="1"/>
</dbReference>
<dbReference type="InterPro" id="IPR002999">
    <property type="entry name" value="Tudor"/>
</dbReference>
<dbReference type="GO" id="GO:0017053">
    <property type="term" value="C:transcription repressor complex"/>
    <property type="evidence" value="ECO:0007669"/>
    <property type="project" value="InterPro"/>
</dbReference>
<feature type="region of interest" description="Disordered" evidence="3">
    <location>
        <begin position="463"/>
        <end position="673"/>
    </location>
</feature>
<comment type="subcellular location">
    <subcellularLocation>
        <location evidence="1">Nucleus</location>
    </subcellularLocation>
</comment>
<evidence type="ECO:0000313" key="8">
    <source>
        <dbReference type="Proteomes" id="UP000264353"/>
    </source>
</evidence>
<keyword evidence="2" id="KW-0539">Nucleus</keyword>
<feature type="region of interest" description="Disordered" evidence="3">
    <location>
        <begin position="202"/>
        <end position="440"/>
    </location>
</feature>
<dbReference type="SUPFAM" id="SSF46689">
    <property type="entry name" value="Homeodomain-like"/>
    <property type="match status" value="1"/>
</dbReference>
<evidence type="ECO:0000256" key="2">
    <source>
        <dbReference type="ARBA" id="ARBA00023242"/>
    </source>
</evidence>
<feature type="compositionally biased region" description="Basic and acidic residues" evidence="3">
    <location>
        <begin position="208"/>
        <end position="218"/>
    </location>
</feature>
<dbReference type="CDD" id="cd00167">
    <property type="entry name" value="SANT"/>
    <property type="match status" value="1"/>
</dbReference>
<keyword evidence="4" id="KW-0812">Transmembrane</keyword>
<feature type="compositionally biased region" description="Basic and acidic residues" evidence="3">
    <location>
        <begin position="1007"/>
        <end position="1020"/>
    </location>
</feature>
<reference evidence="7 8" key="1">
    <citation type="submission" date="2018-06" db="EMBL/GenBank/DDBJ databases">
        <title>WGS assembly of Brassica rapa FPsc.</title>
        <authorList>
            <person name="Bowman J."/>
            <person name="Kohchi T."/>
            <person name="Yamato K."/>
            <person name="Jenkins J."/>
            <person name="Shu S."/>
            <person name="Ishizaki K."/>
            <person name="Yamaoka S."/>
            <person name="Nishihama R."/>
            <person name="Nakamura Y."/>
            <person name="Berger F."/>
            <person name="Adam C."/>
            <person name="Aki S."/>
            <person name="Althoff F."/>
            <person name="Araki T."/>
            <person name="Arteaga-Vazquez M."/>
            <person name="Balasubrmanian S."/>
            <person name="Bauer D."/>
            <person name="Boehm C."/>
            <person name="Briginshaw L."/>
            <person name="Caballero-Perez J."/>
            <person name="Catarino B."/>
            <person name="Chen F."/>
            <person name="Chiyoda S."/>
            <person name="Chovatia M."/>
            <person name="Davies K."/>
            <person name="Delmans M."/>
            <person name="Demura T."/>
            <person name="Dierschke T."/>
            <person name="Dolan L."/>
            <person name="Dorantes-Acosta A."/>
            <person name="Eklund D."/>
            <person name="Florent S."/>
            <person name="Flores-Sandoval E."/>
            <person name="Fujiyama A."/>
            <person name="Fukuzawa H."/>
            <person name="Galik B."/>
            <person name="Grimanelli D."/>
            <person name="Grimwood J."/>
            <person name="Grossniklaus U."/>
            <person name="Hamada T."/>
            <person name="Haseloff J."/>
            <person name="Hetherington A."/>
            <person name="Higo A."/>
            <person name="Hirakawa Y."/>
            <person name="Hundley H."/>
            <person name="Ikeda Y."/>
            <person name="Inoue K."/>
            <person name="Inoue S."/>
            <person name="Ishida S."/>
            <person name="Jia Q."/>
            <person name="Kakita M."/>
            <person name="Kanazawa T."/>
            <person name="Kawai Y."/>
            <person name="Kawashima T."/>
            <person name="Kennedy M."/>
            <person name="Kinose K."/>
            <person name="Kinoshita T."/>
            <person name="Kohara Y."/>
            <person name="Koide E."/>
            <person name="Komatsu K."/>
            <person name="Kopischke S."/>
            <person name="Kubo M."/>
            <person name="Kyozuka J."/>
            <person name="Lagercrantz U."/>
            <person name="Lin S."/>
            <person name="Lindquist E."/>
            <person name="Lipzen A."/>
            <person name="Lu C."/>
            <person name="Luna E."/>
            <person name="Martienssen R."/>
            <person name="Minamino N."/>
            <person name="Mizutani M."/>
            <person name="Mizutani M."/>
            <person name="Mochizuki N."/>
            <person name="Monte I."/>
            <person name="Mosher R."/>
            <person name="Nagasaki H."/>
            <person name="Nakagami H."/>
            <person name="Naramoto S."/>
            <person name="Nishitani K."/>
            <person name="Ohtani M."/>
            <person name="Okamoto T."/>
            <person name="Okumura M."/>
            <person name="Phillips J."/>
            <person name="Pollak B."/>
            <person name="Reinders A."/>
            <person name="Roevekamp M."/>
            <person name="Sano R."/>
            <person name="Sawa S."/>
            <person name="Schmid M."/>
            <person name="Shirakawa M."/>
            <person name="Solano R."/>
            <person name="Spunde A."/>
            <person name="Suetsugu N."/>
            <person name="Sugano S."/>
            <person name="Sugiyama A."/>
            <person name="Sun R."/>
            <person name="Suzuki Y."/>
            <person name="Takenaka M."/>
            <person name="Takezawa D."/>
            <person name="Tomogane H."/>
            <person name="Tsuzuki M."/>
            <person name="Ueda T."/>
            <person name="Umeda M."/>
            <person name="Ward J."/>
            <person name="Watanabe Y."/>
            <person name="Yazaki K."/>
            <person name="Yokoyama R."/>
            <person name="Yoshitake Y."/>
            <person name="Yotsui I."/>
            <person name="Zachgo S."/>
            <person name="Schmutz J."/>
        </authorList>
    </citation>
    <scope>NUCLEOTIDE SEQUENCE [LARGE SCALE GENOMIC DNA]</scope>
    <source>
        <strain evidence="8">cv. B-3</strain>
    </source>
</reference>
<dbReference type="GO" id="GO:0005634">
    <property type="term" value="C:nucleus"/>
    <property type="evidence" value="ECO:0007669"/>
    <property type="project" value="UniProtKB-SubCell"/>
</dbReference>
<dbReference type="EMBL" id="CM010632">
    <property type="protein sequence ID" value="RID64432.1"/>
    <property type="molecule type" value="Genomic_DNA"/>
</dbReference>
<evidence type="ECO:0000259" key="5">
    <source>
        <dbReference type="SMART" id="SM00333"/>
    </source>
</evidence>
<keyword evidence="4" id="KW-1133">Transmembrane helix</keyword>
<feature type="region of interest" description="Disordered" evidence="3">
    <location>
        <begin position="84"/>
        <end position="127"/>
    </location>
</feature>
<sequence>MGISIGERGISIQVSRQHLFTFSFPNSIFLLSFFFLLSLKPLVSNFSIDLSLSLFESKRLLLSGLLRFAFYAFSPSPSHVTEKHLQMAPAVRKSRSVNKRFTNEPSPRKDAGSSRKNKQRKTKFSDKLGPQWTKAELERFYDYYRKYGQDWRKVAAAIRNSRSVDMVEALFNMNKAYLSLPEGTASVAGLIAMMTDHYTVMEGSGSEGEGHDVPEAPRKQQKRKRPKPQLSDSREEDDRQQPVASTDGCLKFLKQARANGTHRRATGKRTPRVPVQTSRDDGEGATPRNKRARKQLDANDDVAAHFLGLTLTDASRREGSPQVSESPNKRTEPSDNSPIKSWGKMSRTRKASREKKLESDREDVEGVGEMEAPRKVKRVYKKRVKVEEAECNDSDDNGGACSATEGSRIKSKRRKAGVGASRGTYSPRSPKEKDNKFTSGDEFDALQALADLSASLLPGALMESESSAQLKEERIENDMDEKSSSPDDSHGEKADSEPDDSLLHAISAIGNVAYSRKPKSSRQLSTDCNAVPTEKPEPEPTSGSSKRKRKPKKLWDETPHESTRKKSTNKQKELAQEDVNMKSSLRTKRSGQVLPPQSKQLKVAKELEEATTTSDKKRSAMDVVEVATTKEVSDSGPASLPQKPPNRRKMSLKKSLQERDNKSSETIHKASRSSRSLSEHELLLKDKLSTSLSHPLARRRCMFEWFYSAIDHPWFAKMEFVDYLNHVGLGHIPRLTRLEWSVIKSSLGRPRRFSERFLQEEREKLKQYRESVRKHYTELRTGAREGLPTDLARPLAVGNRVIAIHPKTREIHDGKILTVDHSQCNVLFDDVGVELVKDIDCMPLNPLEYMPEGLRRQVDKCLSIKKEAQLSGVSVIFPPCGLENIDFSMNQSLNQGDMIAPILHGKVLTNTSSSPHQTNQSHIINYSKGREAEIQRVLALQHALDEKEMEPEMVEIVKGSKTRAQAMVDAAIKAASSVKEGEDAIKMIQEALDMVGKHQPLRSSVVKHEEHANGGVEHHQNPSLSSDASKPMANNDFISQDGSSEKNEVQMPAELITSCVASWLMIQMCTERQYPPAEVAQLIDTAVTSLQPRCPQNLPIYREIQMCMGRIKTQILSLVPS</sequence>
<feature type="region of interest" description="Disordered" evidence="3">
    <location>
        <begin position="1007"/>
        <end position="1048"/>
    </location>
</feature>
<gene>
    <name evidence="7" type="ORF">BRARA_E03371</name>
</gene>
<evidence type="ECO:0000259" key="6">
    <source>
        <dbReference type="SMART" id="SM01135"/>
    </source>
</evidence>
<feature type="transmembrane region" description="Helical" evidence="4">
    <location>
        <begin position="20"/>
        <end position="39"/>
    </location>
</feature>
<dbReference type="PANTHER" id="PTHR21689">
    <property type="entry name" value="LIN-9"/>
    <property type="match status" value="1"/>
</dbReference>
<feature type="compositionally biased region" description="Basic and acidic residues" evidence="3">
    <location>
        <begin position="553"/>
        <end position="575"/>
    </location>
</feature>
<keyword evidence="4" id="KW-0472">Membrane</keyword>
<feature type="compositionally biased region" description="Basic residues" evidence="3">
    <location>
        <begin position="375"/>
        <end position="384"/>
    </location>
</feature>
<proteinExistence type="predicted"/>
<dbReference type="InterPro" id="IPR009057">
    <property type="entry name" value="Homeodomain-like_sf"/>
</dbReference>
<dbReference type="GO" id="GO:0006351">
    <property type="term" value="P:DNA-templated transcription"/>
    <property type="evidence" value="ECO:0007669"/>
    <property type="project" value="InterPro"/>
</dbReference>
<feature type="domain" description="Tudor" evidence="5">
    <location>
        <begin position="793"/>
        <end position="850"/>
    </location>
</feature>
<dbReference type="InterPro" id="IPR010561">
    <property type="entry name" value="LIN-9/ALY1"/>
</dbReference>
<dbReference type="Pfam" id="PF00249">
    <property type="entry name" value="Myb_DNA-binding"/>
    <property type="match status" value="1"/>
</dbReference>
<dbReference type="AlphaFoldDB" id="A0A397ZFK5"/>
<dbReference type="Proteomes" id="UP000264353">
    <property type="component" value="Chromosome A5"/>
</dbReference>
<dbReference type="InterPro" id="IPR001005">
    <property type="entry name" value="SANT/Myb"/>
</dbReference>
<dbReference type="PANTHER" id="PTHR21689:SF5">
    <property type="entry name" value="PROTEIN ALWAYS EARLY 1-RELATED"/>
    <property type="match status" value="1"/>
</dbReference>
<accession>A0A397ZFK5</accession>
<feature type="compositionally biased region" description="Basic and acidic residues" evidence="3">
    <location>
        <begin position="603"/>
        <end position="620"/>
    </location>
</feature>
<feature type="compositionally biased region" description="Basic and acidic residues" evidence="3">
    <location>
        <begin position="655"/>
        <end position="668"/>
    </location>
</feature>
<feature type="domain" description="DIRP" evidence="6">
    <location>
        <begin position="706"/>
        <end position="807"/>
    </location>
</feature>
<protein>
    <recommendedName>
        <fullName evidence="9">DIRP domain-containing protein</fullName>
    </recommendedName>
</protein>
<feature type="compositionally biased region" description="Basic and acidic residues" evidence="3">
    <location>
        <begin position="470"/>
        <end position="496"/>
    </location>
</feature>
<dbReference type="Gene3D" id="1.20.58.1880">
    <property type="match status" value="1"/>
</dbReference>
<evidence type="ECO:0008006" key="9">
    <source>
        <dbReference type="Google" id="ProtNLM"/>
    </source>
</evidence>
<feature type="compositionally biased region" description="Basic residues" evidence="3">
    <location>
        <begin position="260"/>
        <end position="271"/>
    </location>
</feature>
<evidence type="ECO:0000256" key="4">
    <source>
        <dbReference type="SAM" id="Phobius"/>
    </source>
</evidence>
<dbReference type="InterPro" id="IPR033471">
    <property type="entry name" value="DIRP"/>
</dbReference>
<organism evidence="7 8">
    <name type="scientific">Brassica campestris</name>
    <name type="common">Field mustard</name>
    <dbReference type="NCBI Taxonomy" id="3711"/>
    <lineage>
        <taxon>Eukaryota</taxon>
        <taxon>Viridiplantae</taxon>
        <taxon>Streptophyta</taxon>
        <taxon>Embryophyta</taxon>
        <taxon>Tracheophyta</taxon>
        <taxon>Spermatophyta</taxon>
        <taxon>Magnoliopsida</taxon>
        <taxon>eudicotyledons</taxon>
        <taxon>Gunneridae</taxon>
        <taxon>Pentapetalae</taxon>
        <taxon>rosids</taxon>
        <taxon>malvids</taxon>
        <taxon>Brassicales</taxon>
        <taxon>Brassicaceae</taxon>
        <taxon>Brassiceae</taxon>
        <taxon>Brassica</taxon>
    </lineage>
</organism>
<name>A0A397ZFK5_BRACM</name>
<evidence type="ECO:0000256" key="1">
    <source>
        <dbReference type="ARBA" id="ARBA00004123"/>
    </source>
</evidence>
<dbReference type="SMART" id="SM00333">
    <property type="entry name" value="TUDOR"/>
    <property type="match status" value="1"/>
</dbReference>
<dbReference type="SMART" id="SM01135">
    <property type="entry name" value="DIRP"/>
    <property type="match status" value="1"/>
</dbReference>
<evidence type="ECO:0000256" key="3">
    <source>
        <dbReference type="SAM" id="MobiDB-lite"/>
    </source>
</evidence>